<evidence type="ECO:0000313" key="2">
    <source>
        <dbReference type="EMBL" id="MEZ0476913.1"/>
    </source>
</evidence>
<comment type="caution">
    <text evidence="2">The sequence shown here is derived from an EMBL/GenBank/DDBJ whole genome shotgun (WGS) entry which is preliminary data.</text>
</comment>
<name>A0ABV4HXR3_9GAMM</name>
<dbReference type="EMBL" id="JBFWIC010000064">
    <property type="protein sequence ID" value="MEZ0476913.1"/>
    <property type="molecule type" value="Genomic_DNA"/>
</dbReference>
<keyword evidence="1" id="KW-1133">Transmembrane helix</keyword>
<feature type="non-terminal residue" evidence="2">
    <location>
        <position position="67"/>
    </location>
</feature>
<evidence type="ECO:0000256" key="1">
    <source>
        <dbReference type="SAM" id="Phobius"/>
    </source>
</evidence>
<accession>A0ABV4HXR3</accession>
<proteinExistence type="predicted"/>
<sequence>MTPAPRHRPRHLAAVVDHPWWTALAAVMLALIVLFALWDWNWFKGPVEGGGGERTSPHLSSAKTDSG</sequence>
<gene>
    <name evidence="2" type="ORF">AB6713_20255</name>
</gene>
<keyword evidence="3" id="KW-1185">Reference proteome</keyword>
<dbReference type="RefSeq" id="WP_370566130.1">
    <property type="nucleotide sequence ID" value="NZ_JBFWIC010000064.1"/>
</dbReference>
<keyword evidence="1" id="KW-0472">Membrane</keyword>
<organism evidence="2 3">
    <name type="scientific">Luteimonas salinilitoris</name>
    <dbReference type="NCBI Taxonomy" id="3237697"/>
    <lineage>
        <taxon>Bacteria</taxon>
        <taxon>Pseudomonadati</taxon>
        <taxon>Pseudomonadota</taxon>
        <taxon>Gammaproteobacteria</taxon>
        <taxon>Lysobacterales</taxon>
        <taxon>Lysobacteraceae</taxon>
        <taxon>Luteimonas</taxon>
    </lineage>
</organism>
<protein>
    <submittedName>
        <fullName evidence="2">Uncharacterized protein</fullName>
    </submittedName>
</protein>
<reference evidence="2 3" key="1">
    <citation type="submission" date="2024-07" db="EMBL/GenBank/DDBJ databases">
        <title>Luteimonas salilacus sp. nov., isolated from the shore soil of Salt Lake in Tibet of China.</title>
        <authorList>
            <person name="Zhang X."/>
            <person name="Li A."/>
        </authorList>
    </citation>
    <scope>NUCLEOTIDE SEQUENCE [LARGE SCALE GENOMIC DNA]</scope>
    <source>
        <strain evidence="2 3">B3-2-R+30</strain>
    </source>
</reference>
<feature type="transmembrane region" description="Helical" evidence="1">
    <location>
        <begin position="20"/>
        <end position="38"/>
    </location>
</feature>
<keyword evidence="1" id="KW-0812">Transmembrane</keyword>
<dbReference type="Proteomes" id="UP001566331">
    <property type="component" value="Unassembled WGS sequence"/>
</dbReference>
<evidence type="ECO:0000313" key="3">
    <source>
        <dbReference type="Proteomes" id="UP001566331"/>
    </source>
</evidence>